<feature type="transmembrane region" description="Helical" evidence="1">
    <location>
        <begin position="83"/>
        <end position="105"/>
    </location>
</feature>
<dbReference type="EMBL" id="MFZV01000034">
    <property type="protein sequence ID" value="OGK30978.1"/>
    <property type="molecule type" value="Genomic_DNA"/>
</dbReference>
<keyword evidence="1" id="KW-1133">Transmembrane helix</keyword>
<keyword evidence="1" id="KW-0812">Transmembrane</keyword>
<gene>
    <name evidence="2" type="ORF">A3F29_04410</name>
</gene>
<evidence type="ECO:0000313" key="3">
    <source>
        <dbReference type="Proteomes" id="UP000177199"/>
    </source>
</evidence>
<evidence type="ECO:0000313" key="2">
    <source>
        <dbReference type="EMBL" id="OGK30978.1"/>
    </source>
</evidence>
<proteinExistence type="predicted"/>
<organism evidence="2 3">
    <name type="scientific">Candidatus Roizmanbacteria bacterium RIFCSPHIGHO2_12_FULL_33_9</name>
    <dbReference type="NCBI Taxonomy" id="1802045"/>
    <lineage>
        <taxon>Bacteria</taxon>
        <taxon>Candidatus Roizmaniibacteriota</taxon>
    </lineage>
</organism>
<comment type="caution">
    <text evidence="2">The sequence shown here is derived from an EMBL/GenBank/DDBJ whole genome shotgun (WGS) entry which is preliminary data.</text>
</comment>
<evidence type="ECO:0008006" key="4">
    <source>
        <dbReference type="Google" id="ProtNLM"/>
    </source>
</evidence>
<reference evidence="2 3" key="1">
    <citation type="journal article" date="2016" name="Nat. Commun.">
        <title>Thousands of microbial genomes shed light on interconnected biogeochemical processes in an aquifer system.</title>
        <authorList>
            <person name="Anantharaman K."/>
            <person name="Brown C.T."/>
            <person name="Hug L.A."/>
            <person name="Sharon I."/>
            <person name="Castelle C.J."/>
            <person name="Probst A.J."/>
            <person name="Thomas B.C."/>
            <person name="Singh A."/>
            <person name="Wilkins M.J."/>
            <person name="Karaoz U."/>
            <person name="Brodie E.L."/>
            <person name="Williams K.H."/>
            <person name="Hubbard S.S."/>
            <person name="Banfield J.F."/>
        </authorList>
    </citation>
    <scope>NUCLEOTIDE SEQUENCE [LARGE SCALE GENOMIC DNA]</scope>
</reference>
<dbReference type="AlphaFoldDB" id="A0A1F7HIC3"/>
<sequence>MADKKMDFNSILSQLEDTLELYLVKKAPNLPKTIKDLIVVLTPWFTLLGIIFSIPLVFVAFGLSTLIGPLSVITGPLPAISYGAGYTFAMLILAFALVLDALAIPGLFKRQIKGWKFIYWATLVSFVSNIFSFNLFGGIIGTLVSLYFIFQIKSYYK</sequence>
<name>A0A1F7HIC3_9BACT</name>
<keyword evidence="1" id="KW-0472">Membrane</keyword>
<protein>
    <recommendedName>
        <fullName evidence="4">Chromate transporter</fullName>
    </recommendedName>
</protein>
<accession>A0A1F7HIC3</accession>
<dbReference type="Proteomes" id="UP000177199">
    <property type="component" value="Unassembled WGS sequence"/>
</dbReference>
<feature type="transmembrane region" description="Helical" evidence="1">
    <location>
        <begin position="117"/>
        <end position="150"/>
    </location>
</feature>
<evidence type="ECO:0000256" key="1">
    <source>
        <dbReference type="SAM" id="Phobius"/>
    </source>
</evidence>
<feature type="transmembrane region" description="Helical" evidence="1">
    <location>
        <begin position="37"/>
        <end position="63"/>
    </location>
</feature>